<evidence type="ECO:0000313" key="3">
    <source>
        <dbReference type="Proteomes" id="UP000228700"/>
    </source>
</evidence>
<proteinExistence type="predicted"/>
<reference evidence="3" key="1">
    <citation type="submission" date="2017-09" db="EMBL/GenBank/DDBJ databases">
        <title>Depth-based differentiation of microbial function through sediment-hosted aquifers and enrichment of novel symbionts in the deep terrestrial subsurface.</title>
        <authorList>
            <person name="Probst A.J."/>
            <person name="Ladd B."/>
            <person name="Jarett J.K."/>
            <person name="Geller-Mcgrath D.E."/>
            <person name="Sieber C.M.K."/>
            <person name="Emerson J.B."/>
            <person name="Anantharaman K."/>
            <person name="Thomas B.C."/>
            <person name="Malmstrom R."/>
            <person name="Stieglmeier M."/>
            <person name="Klingl A."/>
            <person name="Woyke T."/>
            <person name="Ryan C.M."/>
            <person name="Banfield J.F."/>
        </authorList>
    </citation>
    <scope>NUCLEOTIDE SEQUENCE [LARGE SCALE GENOMIC DNA]</scope>
</reference>
<dbReference type="EMBL" id="PFEQ01000001">
    <property type="protein sequence ID" value="PJE74475.1"/>
    <property type="molecule type" value="Genomic_DNA"/>
</dbReference>
<keyword evidence="1" id="KW-0472">Membrane</keyword>
<evidence type="ECO:0000313" key="2">
    <source>
        <dbReference type="EMBL" id="PJE74475.1"/>
    </source>
</evidence>
<name>A0A2M8LCV7_9BACT</name>
<comment type="caution">
    <text evidence="2">The sequence shown here is derived from an EMBL/GenBank/DDBJ whole genome shotgun (WGS) entry which is preliminary data.</text>
</comment>
<dbReference type="AlphaFoldDB" id="A0A2M8LCV7"/>
<evidence type="ECO:0000256" key="1">
    <source>
        <dbReference type="SAM" id="Phobius"/>
    </source>
</evidence>
<organism evidence="2 3">
    <name type="scientific">Candidatus Taylorbacteria bacterium CG10_big_fil_rev_8_21_14_0_10_41_48</name>
    <dbReference type="NCBI Taxonomy" id="1975024"/>
    <lineage>
        <taxon>Bacteria</taxon>
        <taxon>Candidatus Tayloriibacteriota</taxon>
    </lineage>
</organism>
<sequence>MKKFIESLNPREALGPSSPLTWFIVLALFFTIYVFIDIWNQNRKDKKFNEKYKIVKRDK</sequence>
<feature type="transmembrane region" description="Helical" evidence="1">
    <location>
        <begin position="20"/>
        <end position="39"/>
    </location>
</feature>
<keyword evidence="1" id="KW-0812">Transmembrane</keyword>
<accession>A0A2M8LCV7</accession>
<dbReference type="Proteomes" id="UP000228700">
    <property type="component" value="Unassembled WGS sequence"/>
</dbReference>
<gene>
    <name evidence="2" type="ORF">COV01_00350</name>
</gene>
<protein>
    <submittedName>
        <fullName evidence="2">Uncharacterized protein</fullName>
    </submittedName>
</protein>
<keyword evidence="1" id="KW-1133">Transmembrane helix</keyword>